<protein>
    <recommendedName>
        <fullName evidence="4">TFIIB zinc-binding</fullName>
    </recommendedName>
</protein>
<dbReference type="STRING" id="441112.SAMN04488094_102449"/>
<organism evidence="2 3">
    <name type="scientific">Tropicimonas isoalkanivorans</name>
    <dbReference type="NCBI Taxonomy" id="441112"/>
    <lineage>
        <taxon>Bacteria</taxon>
        <taxon>Pseudomonadati</taxon>
        <taxon>Pseudomonadota</taxon>
        <taxon>Alphaproteobacteria</taxon>
        <taxon>Rhodobacterales</taxon>
        <taxon>Roseobacteraceae</taxon>
        <taxon>Tropicimonas</taxon>
    </lineage>
</organism>
<evidence type="ECO:0000256" key="1">
    <source>
        <dbReference type="SAM" id="MobiDB-lite"/>
    </source>
</evidence>
<proteinExistence type="predicted"/>
<reference evidence="2 3" key="1">
    <citation type="submission" date="2016-10" db="EMBL/GenBank/DDBJ databases">
        <authorList>
            <person name="de Groot N.N."/>
        </authorList>
    </citation>
    <scope>NUCLEOTIDE SEQUENCE [LARGE SCALE GENOMIC DNA]</scope>
    <source>
        <strain evidence="2 3">DSM 19548</strain>
    </source>
</reference>
<dbReference type="AlphaFoldDB" id="A0A1I1G724"/>
<evidence type="ECO:0000313" key="2">
    <source>
        <dbReference type="EMBL" id="SFC07497.1"/>
    </source>
</evidence>
<keyword evidence="3" id="KW-1185">Reference proteome</keyword>
<dbReference type="Proteomes" id="UP000198728">
    <property type="component" value="Unassembled WGS sequence"/>
</dbReference>
<feature type="region of interest" description="Disordered" evidence="1">
    <location>
        <begin position="44"/>
        <end position="83"/>
    </location>
</feature>
<dbReference type="EMBL" id="FOLG01000002">
    <property type="protein sequence ID" value="SFC07497.1"/>
    <property type="molecule type" value="Genomic_DNA"/>
</dbReference>
<evidence type="ECO:0000313" key="3">
    <source>
        <dbReference type="Proteomes" id="UP000198728"/>
    </source>
</evidence>
<gene>
    <name evidence="2" type="ORF">SAMN04488094_102449</name>
</gene>
<feature type="compositionally biased region" description="Basic residues" evidence="1">
    <location>
        <begin position="64"/>
        <end position="83"/>
    </location>
</feature>
<name>A0A1I1G724_9RHOB</name>
<dbReference type="RefSeq" id="WP_093359795.1">
    <property type="nucleotide sequence ID" value="NZ_FOLG01000002.1"/>
</dbReference>
<sequence length="98" mass="10771">MHRNTKIATCCYCGTRAALVLDSGRHELACAACGAPLRQLKSIPVEPTAGRGQGKTTTAPAPHTGRKTPKRTKTRKRRKPRLGKLFKDVLDDLEDLFD</sequence>
<accession>A0A1I1G724</accession>
<dbReference type="OrthoDB" id="7868311at2"/>
<evidence type="ECO:0008006" key="4">
    <source>
        <dbReference type="Google" id="ProtNLM"/>
    </source>
</evidence>